<dbReference type="GO" id="GO:0003908">
    <property type="term" value="F:methylated-DNA-[protein]-cysteine S-methyltransferase activity"/>
    <property type="evidence" value="ECO:0007669"/>
    <property type="project" value="UniProtKB-EC"/>
</dbReference>
<feature type="domain" description="Methylated-DNA-[protein]-cysteine S-methyltransferase DNA binding" evidence="9">
    <location>
        <begin position="76"/>
        <end position="155"/>
    </location>
</feature>
<evidence type="ECO:0000259" key="9">
    <source>
        <dbReference type="Pfam" id="PF01035"/>
    </source>
</evidence>
<keyword evidence="6 8" id="KW-0234">DNA repair</keyword>
<comment type="miscellaneous">
    <text evidence="8">This enzyme catalyzes only one turnover and therefore is not strictly catalytic. According to one definition, an enzyme is a biocatalyst that acts repeatedly and over many reaction cycles.</text>
</comment>
<evidence type="ECO:0000256" key="3">
    <source>
        <dbReference type="ARBA" id="ARBA00022603"/>
    </source>
</evidence>
<evidence type="ECO:0000313" key="11">
    <source>
        <dbReference type="EMBL" id="MBM7800404.1"/>
    </source>
</evidence>
<accession>A0ABS2RR33</accession>
<dbReference type="Pfam" id="PF01035">
    <property type="entry name" value="DNA_binding_1"/>
    <property type="match status" value="1"/>
</dbReference>
<dbReference type="SUPFAM" id="SSF53155">
    <property type="entry name" value="Methylated DNA-protein cysteine methyltransferase domain"/>
    <property type="match status" value="1"/>
</dbReference>
<feature type="domain" description="Methylguanine DNA methyltransferase ribonuclease-like" evidence="10">
    <location>
        <begin position="5"/>
        <end position="71"/>
    </location>
</feature>
<comment type="function">
    <text evidence="8">Involved in the cellular defense against the biological effects of O6-methylguanine (O6-MeG) and O4-methylthymine (O4-MeT) in DNA. Repairs the methylated nucleobase in DNA by stoichiometrically transferring the methyl group to a cysteine residue in the enzyme. This is a suicide reaction: the enzyme is irreversibly inactivated.</text>
</comment>
<dbReference type="PANTHER" id="PTHR10815:SF5">
    <property type="entry name" value="METHYLATED-DNA--PROTEIN-CYSTEINE METHYLTRANSFERASE"/>
    <property type="match status" value="1"/>
</dbReference>
<dbReference type="InterPro" id="IPR008332">
    <property type="entry name" value="MethylG_MeTrfase_N"/>
</dbReference>
<dbReference type="GO" id="GO:0032259">
    <property type="term" value="P:methylation"/>
    <property type="evidence" value="ECO:0007669"/>
    <property type="project" value="UniProtKB-KW"/>
</dbReference>
<dbReference type="PANTHER" id="PTHR10815">
    <property type="entry name" value="METHYLATED-DNA--PROTEIN-CYSTEINE METHYLTRANSFERASE"/>
    <property type="match status" value="1"/>
</dbReference>
<keyword evidence="4 8" id="KW-0808">Transferase</keyword>
<evidence type="ECO:0000256" key="1">
    <source>
        <dbReference type="ARBA" id="ARBA00001286"/>
    </source>
</evidence>
<comment type="caution">
    <text evidence="11">The sequence shown here is derived from an EMBL/GenBank/DDBJ whole genome shotgun (WGS) entry which is preliminary data.</text>
</comment>
<comment type="similarity">
    <text evidence="8">Belongs to the MGMT family.</text>
</comment>
<dbReference type="Gene3D" id="3.30.160.70">
    <property type="entry name" value="Methylated DNA-protein cysteine methyltransferase domain"/>
    <property type="match status" value="1"/>
</dbReference>
<sequence length="175" mass="18686">MNTHRVIESPLGPLTLLNTDGVLTGVYYEQHIRMPGRAQLGPATVEGFDRVVQELAEYLGGRRRQFTVPTAPVGSAFQRRVWRLLAQIPYGQTRTYTELALELGSAALARAVGAANGRNPLSIIIPCHRLVGSGGSLVGYAGGVVRKRQLLIMEGAGGRLRPGVGGYLPAAGWIG</sequence>
<evidence type="ECO:0000259" key="10">
    <source>
        <dbReference type="Pfam" id="PF02870"/>
    </source>
</evidence>
<dbReference type="InterPro" id="IPR036631">
    <property type="entry name" value="MGMT_N_sf"/>
</dbReference>
<comment type="subcellular location">
    <subcellularLocation>
        <location evidence="8">Cytoplasm</location>
    </subcellularLocation>
</comment>
<dbReference type="NCBIfam" id="TIGR00589">
    <property type="entry name" value="ogt"/>
    <property type="match status" value="1"/>
</dbReference>
<evidence type="ECO:0000256" key="8">
    <source>
        <dbReference type="HAMAP-Rule" id="MF_00772"/>
    </source>
</evidence>
<dbReference type="InterPro" id="IPR036388">
    <property type="entry name" value="WH-like_DNA-bd_sf"/>
</dbReference>
<gene>
    <name evidence="11" type="ORF">JOE57_003325</name>
</gene>
<dbReference type="PROSITE" id="PS00374">
    <property type="entry name" value="MGMT"/>
    <property type="match status" value="1"/>
</dbReference>
<dbReference type="InterPro" id="IPR001497">
    <property type="entry name" value="MethylDNA_cys_MeTrfase_AS"/>
</dbReference>
<name>A0ABS2RR33_9ACTN</name>
<evidence type="ECO:0000256" key="4">
    <source>
        <dbReference type="ARBA" id="ARBA00022679"/>
    </source>
</evidence>
<evidence type="ECO:0000313" key="12">
    <source>
        <dbReference type="Proteomes" id="UP000704762"/>
    </source>
</evidence>
<protein>
    <recommendedName>
        <fullName evidence="8">Methylated-DNA--protein-cysteine methyltransferase</fullName>
        <ecNumber evidence="8">2.1.1.63</ecNumber>
    </recommendedName>
    <alternativeName>
        <fullName evidence="8">6-O-methylguanine-DNA methyltransferase</fullName>
        <shortName evidence="8">MGMT</shortName>
    </alternativeName>
    <alternativeName>
        <fullName evidence="8">O-6-methylguanine-DNA-alkyltransferase</fullName>
    </alternativeName>
</protein>
<feature type="active site" description="Nucleophile; methyl group acceptor" evidence="8">
    <location>
        <position position="127"/>
    </location>
</feature>
<keyword evidence="12" id="KW-1185">Reference proteome</keyword>
<dbReference type="Proteomes" id="UP000704762">
    <property type="component" value="Unassembled WGS sequence"/>
</dbReference>
<dbReference type="EMBL" id="JAFBCF010000001">
    <property type="protein sequence ID" value="MBM7800404.1"/>
    <property type="molecule type" value="Genomic_DNA"/>
</dbReference>
<dbReference type="InterPro" id="IPR014048">
    <property type="entry name" value="MethylDNA_cys_MeTrfase_DNA-bd"/>
</dbReference>
<dbReference type="InterPro" id="IPR023546">
    <property type="entry name" value="MGMT"/>
</dbReference>
<evidence type="ECO:0000256" key="5">
    <source>
        <dbReference type="ARBA" id="ARBA00022763"/>
    </source>
</evidence>
<dbReference type="SUPFAM" id="SSF46767">
    <property type="entry name" value="Methylated DNA-protein cysteine methyltransferase, C-terminal domain"/>
    <property type="match status" value="1"/>
</dbReference>
<comment type="catalytic activity">
    <reaction evidence="7 8">
        <text>a 6-O-methyl-2'-deoxyguanosine in DNA + L-cysteinyl-[protein] = S-methyl-L-cysteinyl-[protein] + a 2'-deoxyguanosine in DNA</text>
        <dbReference type="Rhea" id="RHEA:24000"/>
        <dbReference type="Rhea" id="RHEA-COMP:10131"/>
        <dbReference type="Rhea" id="RHEA-COMP:10132"/>
        <dbReference type="Rhea" id="RHEA-COMP:11367"/>
        <dbReference type="Rhea" id="RHEA-COMP:11368"/>
        <dbReference type="ChEBI" id="CHEBI:29950"/>
        <dbReference type="ChEBI" id="CHEBI:82612"/>
        <dbReference type="ChEBI" id="CHEBI:85445"/>
        <dbReference type="ChEBI" id="CHEBI:85448"/>
        <dbReference type="EC" id="2.1.1.63"/>
    </reaction>
</comment>
<dbReference type="EC" id="2.1.1.63" evidence="8"/>
<comment type="catalytic activity">
    <reaction evidence="1 8">
        <text>a 4-O-methyl-thymidine in DNA + L-cysteinyl-[protein] = a thymidine in DNA + S-methyl-L-cysteinyl-[protein]</text>
        <dbReference type="Rhea" id="RHEA:53428"/>
        <dbReference type="Rhea" id="RHEA-COMP:10131"/>
        <dbReference type="Rhea" id="RHEA-COMP:10132"/>
        <dbReference type="Rhea" id="RHEA-COMP:13555"/>
        <dbReference type="Rhea" id="RHEA-COMP:13556"/>
        <dbReference type="ChEBI" id="CHEBI:29950"/>
        <dbReference type="ChEBI" id="CHEBI:82612"/>
        <dbReference type="ChEBI" id="CHEBI:137386"/>
        <dbReference type="ChEBI" id="CHEBI:137387"/>
        <dbReference type="EC" id="2.1.1.63"/>
    </reaction>
</comment>
<dbReference type="RefSeq" id="WP_338041355.1">
    <property type="nucleotide sequence ID" value="NZ_BAAAQP010000003.1"/>
</dbReference>
<dbReference type="InterPro" id="IPR036217">
    <property type="entry name" value="MethylDNA_cys_MeTrfase_DNAb"/>
</dbReference>
<keyword evidence="2 8" id="KW-0963">Cytoplasm</keyword>
<organism evidence="11 12">
    <name type="scientific">Microlunatus panaciterrae</name>
    <dbReference type="NCBI Taxonomy" id="400768"/>
    <lineage>
        <taxon>Bacteria</taxon>
        <taxon>Bacillati</taxon>
        <taxon>Actinomycetota</taxon>
        <taxon>Actinomycetes</taxon>
        <taxon>Propionibacteriales</taxon>
        <taxon>Propionibacteriaceae</taxon>
        <taxon>Microlunatus</taxon>
    </lineage>
</organism>
<keyword evidence="5 8" id="KW-0227">DNA damage</keyword>
<keyword evidence="3 8" id="KW-0489">Methyltransferase</keyword>
<dbReference type="HAMAP" id="MF_00772">
    <property type="entry name" value="OGT"/>
    <property type="match status" value="1"/>
</dbReference>
<evidence type="ECO:0000256" key="6">
    <source>
        <dbReference type="ARBA" id="ARBA00023204"/>
    </source>
</evidence>
<dbReference type="CDD" id="cd06445">
    <property type="entry name" value="ATase"/>
    <property type="match status" value="1"/>
</dbReference>
<evidence type="ECO:0000256" key="7">
    <source>
        <dbReference type="ARBA" id="ARBA00049348"/>
    </source>
</evidence>
<reference evidence="11 12" key="1">
    <citation type="submission" date="2021-01" db="EMBL/GenBank/DDBJ databases">
        <title>Sequencing the genomes of 1000 actinobacteria strains.</title>
        <authorList>
            <person name="Klenk H.-P."/>
        </authorList>
    </citation>
    <scope>NUCLEOTIDE SEQUENCE [LARGE SCALE GENOMIC DNA]</scope>
    <source>
        <strain evidence="11 12">DSM 18662</strain>
    </source>
</reference>
<dbReference type="Pfam" id="PF02870">
    <property type="entry name" value="Methyltransf_1N"/>
    <property type="match status" value="1"/>
</dbReference>
<proteinExistence type="inferred from homology"/>
<evidence type="ECO:0000256" key="2">
    <source>
        <dbReference type="ARBA" id="ARBA00022490"/>
    </source>
</evidence>
<dbReference type="Gene3D" id="1.10.10.10">
    <property type="entry name" value="Winged helix-like DNA-binding domain superfamily/Winged helix DNA-binding domain"/>
    <property type="match status" value="1"/>
</dbReference>